<gene>
    <name evidence="2" type="ORF">AN484_26175</name>
</gene>
<feature type="compositionally biased region" description="Polar residues" evidence="1">
    <location>
        <begin position="149"/>
        <end position="162"/>
    </location>
</feature>
<evidence type="ECO:0000256" key="1">
    <source>
        <dbReference type="SAM" id="MobiDB-lite"/>
    </source>
</evidence>
<feature type="region of interest" description="Disordered" evidence="1">
    <location>
        <begin position="130"/>
        <end position="162"/>
    </location>
</feature>
<dbReference type="EMBL" id="LJOW01000369">
    <property type="protein sequence ID" value="OBQ35591.1"/>
    <property type="molecule type" value="Genomic_DNA"/>
</dbReference>
<evidence type="ECO:0000313" key="2">
    <source>
        <dbReference type="EMBL" id="OBQ35591.1"/>
    </source>
</evidence>
<sequence>MDLKPECPPCGVDVKQEMDPDPQGLDPSMVPPFRRVHLEGRIKLEPEEKDPGIQPDSALPVPPKTVVQVLRKPPTGPEPGKILATRILTKRTPSHTLRVPEGAKMLRFTLQGGASVTLDHPLSMREWKELTEGPSVTIRPPEDSEETATRPTGHQQKTGSNQLVISDNLVMGPPLQGASAQETALAAQLTAQAAKISGTRRRSWYPPPEEVGGPSSTDTFIFRPPIDLVAEQAARPSTRSCLIKVEGRPPQDSPKGHLKKAP</sequence>
<organism evidence="2 3">
    <name type="scientific">Aphanizomenon flos-aquae WA102</name>
    <dbReference type="NCBI Taxonomy" id="1710896"/>
    <lineage>
        <taxon>Bacteria</taxon>
        <taxon>Bacillati</taxon>
        <taxon>Cyanobacteriota</taxon>
        <taxon>Cyanophyceae</taxon>
        <taxon>Nostocales</taxon>
        <taxon>Aphanizomenonaceae</taxon>
        <taxon>Aphanizomenon</taxon>
    </lineage>
</organism>
<reference evidence="2 3" key="1">
    <citation type="submission" date="2015-09" db="EMBL/GenBank/DDBJ databases">
        <title>Aphanizomenon flos-aquae WA102.</title>
        <authorList>
            <person name="Driscoll C."/>
        </authorList>
    </citation>
    <scope>NUCLEOTIDE SEQUENCE [LARGE SCALE GENOMIC DNA]</scope>
    <source>
        <strain evidence="2">WA102</strain>
    </source>
</reference>
<protein>
    <submittedName>
        <fullName evidence="2">Uncharacterized protein</fullName>
    </submittedName>
</protein>
<feature type="region of interest" description="Disordered" evidence="1">
    <location>
        <begin position="196"/>
        <end position="219"/>
    </location>
</feature>
<feature type="region of interest" description="Disordered" evidence="1">
    <location>
        <begin position="236"/>
        <end position="262"/>
    </location>
</feature>
<feature type="region of interest" description="Disordered" evidence="1">
    <location>
        <begin position="1"/>
        <end position="31"/>
    </location>
</feature>
<accession>A0A1B7WEJ6</accession>
<name>A0A1B7WEJ6_APHFL</name>
<comment type="caution">
    <text evidence="2">The sequence shown here is derived from an EMBL/GenBank/DDBJ whole genome shotgun (WGS) entry which is preliminary data.</text>
</comment>
<evidence type="ECO:0000313" key="3">
    <source>
        <dbReference type="Proteomes" id="UP000092093"/>
    </source>
</evidence>
<dbReference type="AlphaFoldDB" id="A0A1B7WEJ6"/>
<proteinExistence type="predicted"/>
<dbReference type="Proteomes" id="UP000092093">
    <property type="component" value="Unassembled WGS sequence"/>
</dbReference>